<feature type="transmembrane region" description="Helical" evidence="1">
    <location>
        <begin position="64"/>
        <end position="89"/>
    </location>
</feature>
<keyword evidence="1" id="KW-0812">Transmembrane</keyword>
<name>A0A914Q0N0_9BILA</name>
<dbReference type="Proteomes" id="UP000887578">
    <property type="component" value="Unplaced"/>
</dbReference>
<evidence type="ECO:0000256" key="1">
    <source>
        <dbReference type="SAM" id="Phobius"/>
    </source>
</evidence>
<organism evidence="2 3">
    <name type="scientific">Panagrolaimus davidi</name>
    <dbReference type="NCBI Taxonomy" id="227884"/>
    <lineage>
        <taxon>Eukaryota</taxon>
        <taxon>Metazoa</taxon>
        <taxon>Ecdysozoa</taxon>
        <taxon>Nematoda</taxon>
        <taxon>Chromadorea</taxon>
        <taxon>Rhabditida</taxon>
        <taxon>Tylenchina</taxon>
        <taxon>Panagrolaimomorpha</taxon>
        <taxon>Panagrolaimoidea</taxon>
        <taxon>Panagrolaimidae</taxon>
        <taxon>Panagrolaimus</taxon>
    </lineage>
</organism>
<dbReference type="AlphaFoldDB" id="A0A914Q0N0"/>
<dbReference type="WBParaSite" id="PDA_v2.g24254.t1">
    <property type="protein sequence ID" value="PDA_v2.g24254.t1"/>
    <property type="gene ID" value="PDA_v2.g24254"/>
</dbReference>
<keyword evidence="1" id="KW-0472">Membrane</keyword>
<protein>
    <submittedName>
        <fullName evidence="3">CX domain-containing protein</fullName>
    </submittedName>
</protein>
<proteinExistence type="predicted"/>
<reference evidence="3" key="1">
    <citation type="submission" date="2022-11" db="UniProtKB">
        <authorList>
            <consortium name="WormBaseParasite"/>
        </authorList>
    </citation>
    <scope>IDENTIFICATION</scope>
</reference>
<keyword evidence="1" id="KW-1133">Transmembrane helix</keyword>
<evidence type="ECO:0000313" key="3">
    <source>
        <dbReference type="WBParaSite" id="PDA_v2.g24254.t1"/>
    </source>
</evidence>
<sequence length="108" mass="12446">MEISAQRESNGNILYEGYTDEFKLCIFEDGGIQGRNKRYIFRCDANLECCGRSCCIPADQTIPLWLLLLFIILGLLLLSLLLSALAYWLSDRPRKKKENKEKSLLNKK</sequence>
<evidence type="ECO:0000313" key="2">
    <source>
        <dbReference type="Proteomes" id="UP000887578"/>
    </source>
</evidence>
<accession>A0A914Q0N0</accession>
<keyword evidence="2" id="KW-1185">Reference proteome</keyword>